<evidence type="ECO:0000313" key="3">
    <source>
        <dbReference type="Proteomes" id="UP001305928"/>
    </source>
</evidence>
<gene>
    <name evidence="2" type="ORF">SBP02_11810</name>
</gene>
<accession>A0ABZ0PSB1</accession>
<name>A0ABZ0PSB1_9PSED</name>
<protein>
    <submittedName>
        <fullName evidence="2">Lysis protein</fullName>
    </submittedName>
</protein>
<evidence type="ECO:0000313" key="2">
    <source>
        <dbReference type="EMBL" id="WPC03470.1"/>
    </source>
</evidence>
<dbReference type="RefSeq" id="WP_318641965.1">
    <property type="nucleotide sequence ID" value="NZ_CP137892.1"/>
</dbReference>
<dbReference type="InterPro" id="IPR004929">
    <property type="entry name" value="I-spanin"/>
</dbReference>
<keyword evidence="3" id="KW-1185">Reference proteome</keyword>
<dbReference type="Proteomes" id="UP001305928">
    <property type="component" value="Chromosome"/>
</dbReference>
<keyword evidence="1" id="KW-0175">Coiled coil</keyword>
<organism evidence="2 3">
    <name type="scientific">Pseudomonas benzenivorans</name>
    <dbReference type="NCBI Taxonomy" id="556533"/>
    <lineage>
        <taxon>Bacteria</taxon>
        <taxon>Pseudomonadati</taxon>
        <taxon>Pseudomonadota</taxon>
        <taxon>Gammaproteobacteria</taxon>
        <taxon>Pseudomonadales</taxon>
        <taxon>Pseudomonadaceae</taxon>
        <taxon>Pseudomonas</taxon>
    </lineage>
</organism>
<sequence length="153" mass="16739">MNKYLVAVIAGLCAVLLVFALKSKIERLENELDLAQEKAAELEFLAQKTGEKLAARDEIDKKYAQELSDAREEIEGLRADVAAGNKRLRVKAVCPVAVPSSTSAASVDDAVGAELDPVARSDYFALRERVVVTEQRLAGLQDYVKNVCLEGRF</sequence>
<dbReference type="EMBL" id="CP137892">
    <property type="protein sequence ID" value="WPC03470.1"/>
    <property type="molecule type" value="Genomic_DNA"/>
</dbReference>
<feature type="coiled-coil region" evidence="1">
    <location>
        <begin position="18"/>
        <end position="87"/>
    </location>
</feature>
<reference evidence="2 3" key="1">
    <citation type="submission" date="2023-11" db="EMBL/GenBank/DDBJ databases">
        <title>Complete genome of Pseudomonas benzenivorans BA3361.</title>
        <authorList>
            <person name="Shin S.Y."/>
            <person name="Song J."/>
            <person name="Kang H."/>
        </authorList>
    </citation>
    <scope>NUCLEOTIDE SEQUENCE [LARGE SCALE GENOMIC DNA]</scope>
    <source>
        <strain evidence="2 3">HNIBRBA3361</strain>
    </source>
</reference>
<dbReference type="Pfam" id="PF03245">
    <property type="entry name" value="Phage_lysis"/>
    <property type="match status" value="1"/>
</dbReference>
<evidence type="ECO:0000256" key="1">
    <source>
        <dbReference type="SAM" id="Coils"/>
    </source>
</evidence>
<proteinExistence type="predicted"/>